<name>G2Y2R2_BOTF4</name>
<reference evidence="2" key="1">
    <citation type="journal article" date="2011" name="PLoS Genet.">
        <title>Genomic analysis of the necrotrophic fungal pathogens Sclerotinia sclerotiorum and Botrytis cinerea.</title>
        <authorList>
            <person name="Amselem J."/>
            <person name="Cuomo C.A."/>
            <person name="van Kan J.A."/>
            <person name="Viaud M."/>
            <person name="Benito E.P."/>
            <person name="Couloux A."/>
            <person name="Coutinho P.M."/>
            <person name="de Vries R.P."/>
            <person name="Dyer P.S."/>
            <person name="Fillinger S."/>
            <person name="Fournier E."/>
            <person name="Gout L."/>
            <person name="Hahn M."/>
            <person name="Kohn L."/>
            <person name="Lapalu N."/>
            <person name="Plummer K.M."/>
            <person name="Pradier J.M."/>
            <person name="Quevillon E."/>
            <person name="Sharon A."/>
            <person name="Simon A."/>
            <person name="ten Have A."/>
            <person name="Tudzynski B."/>
            <person name="Tudzynski P."/>
            <person name="Wincker P."/>
            <person name="Andrew M."/>
            <person name="Anthouard V."/>
            <person name="Beever R.E."/>
            <person name="Beffa R."/>
            <person name="Benoit I."/>
            <person name="Bouzid O."/>
            <person name="Brault B."/>
            <person name="Chen Z."/>
            <person name="Choquer M."/>
            <person name="Collemare J."/>
            <person name="Cotton P."/>
            <person name="Danchin E.G."/>
            <person name="Da Silva C."/>
            <person name="Gautier A."/>
            <person name="Giraud C."/>
            <person name="Giraud T."/>
            <person name="Gonzalez C."/>
            <person name="Grossetete S."/>
            <person name="Guldener U."/>
            <person name="Henrissat B."/>
            <person name="Howlett B.J."/>
            <person name="Kodira C."/>
            <person name="Kretschmer M."/>
            <person name="Lappartient A."/>
            <person name="Leroch M."/>
            <person name="Levis C."/>
            <person name="Mauceli E."/>
            <person name="Neuveglise C."/>
            <person name="Oeser B."/>
            <person name="Pearson M."/>
            <person name="Poulain J."/>
            <person name="Poussereau N."/>
            <person name="Quesneville H."/>
            <person name="Rascle C."/>
            <person name="Schumacher J."/>
            <person name="Segurens B."/>
            <person name="Sexton A."/>
            <person name="Silva E."/>
            <person name="Sirven C."/>
            <person name="Soanes D.M."/>
            <person name="Talbot N.J."/>
            <person name="Templeton M."/>
            <person name="Yandava C."/>
            <person name="Yarden O."/>
            <person name="Zeng Q."/>
            <person name="Rollins J.A."/>
            <person name="Lebrun M.H."/>
            <person name="Dickman M."/>
        </authorList>
    </citation>
    <scope>NUCLEOTIDE SEQUENCE [LARGE SCALE GENOMIC DNA]</scope>
    <source>
        <strain evidence="2">T4</strain>
    </source>
</reference>
<evidence type="ECO:0000313" key="2">
    <source>
        <dbReference type="Proteomes" id="UP000008177"/>
    </source>
</evidence>
<dbReference type="Proteomes" id="UP000008177">
    <property type="component" value="Unplaced contigs"/>
</dbReference>
<dbReference type="InParanoid" id="G2Y2R2"/>
<dbReference type="HOGENOM" id="CLU_3359550_0_0_1"/>
<evidence type="ECO:0000313" key="1">
    <source>
        <dbReference type="EMBL" id="CCD46952.1"/>
    </source>
</evidence>
<gene>
    <name evidence="1" type="ORF">BofuT4_uP038540.1</name>
</gene>
<sequence length="36" mass="4009">MSEIESSFSSKKEAALTMPIPMLDISPKSFATRDDF</sequence>
<dbReference type="AlphaFoldDB" id="G2Y2R2"/>
<accession>G2Y2R2</accession>
<protein>
    <submittedName>
        <fullName evidence="1">Uncharacterized protein</fullName>
    </submittedName>
</protein>
<organism evidence="1 2">
    <name type="scientific">Botryotinia fuckeliana (strain T4)</name>
    <name type="common">Noble rot fungus</name>
    <name type="synonym">Botrytis cinerea</name>
    <dbReference type="NCBI Taxonomy" id="999810"/>
    <lineage>
        <taxon>Eukaryota</taxon>
        <taxon>Fungi</taxon>
        <taxon>Dikarya</taxon>
        <taxon>Ascomycota</taxon>
        <taxon>Pezizomycotina</taxon>
        <taxon>Leotiomycetes</taxon>
        <taxon>Helotiales</taxon>
        <taxon>Sclerotiniaceae</taxon>
        <taxon>Botrytis</taxon>
    </lineage>
</organism>
<proteinExistence type="predicted"/>
<dbReference type="EMBL" id="FQ790285">
    <property type="protein sequence ID" value="CCD46952.1"/>
    <property type="molecule type" value="Genomic_DNA"/>
</dbReference>